<keyword evidence="6" id="KW-0378">Hydrolase</keyword>
<dbReference type="Gene3D" id="3.40.50.1000">
    <property type="entry name" value="HAD superfamily/HAD-like"/>
    <property type="match status" value="1"/>
</dbReference>
<dbReference type="SUPFAM" id="SSF56784">
    <property type="entry name" value="HAD-like"/>
    <property type="match status" value="1"/>
</dbReference>
<dbReference type="EMBL" id="KD263978">
    <property type="protein sequence ID" value="EMS47210.1"/>
    <property type="molecule type" value="Genomic_DNA"/>
</dbReference>
<dbReference type="PANTHER" id="PTHR43344:SF2">
    <property type="entry name" value="PHOSPHOSERINE PHOSPHATASE"/>
    <property type="match status" value="1"/>
</dbReference>
<comment type="pathway">
    <text evidence="2">Amino-acid biosynthesis; L-serine biosynthesis; L-serine from 3-phospho-D-glycerate: step 3/3.</text>
</comment>
<evidence type="ECO:0000313" key="9">
    <source>
        <dbReference type="EMBL" id="EMS47210.1"/>
    </source>
</evidence>
<dbReference type="InterPro" id="IPR023214">
    <property type="entry name" value="HAD_sf"/>
</dbReference>
<dbReference type="OMA" id="EILETWH"/>
<reference evidence="9" key="1">
    <citation type="journal article" date="2013" name="Nature">
        <title>Draft genome of the wheat A-genome progenitor Triticum urartu.</title>
        <authorList>
            <person name="Ling H.Q."/>
            <person name="Zhao S."/>
            <person name="Liu D."/>
            <person name="Wang J."/>
            <person name="Sun H."/>
            <person name="Zhang C."/>
            <person name="Fan H."/>
            <person name="Li D."/>
            <person name="Dong L."/>
            <person name="Tao Y."/>
            <person name="Gao C."/>
            <person name="Wu H."/>
            <person name="Li Y."/>
            <person name="Cui Y."/>
            <person name="Guo X."/>
            <person name="Zheng S."/>
            <person name="Wang B."/>
            <person name="Yu K."/>
            <person name="Liang Q."/>
            <person name="Yang W."/>
            <person name="Lou X."/>
            <person name="Chen J."/>
            <person name="Feng M."/>
            <person name="Jian J."/>
            <person name="Zhang X."/>
            <person name="Luo G."/>
            <person name="Jiang Y."/>
            <person name="Liu J."/>
            <person name="Wang Z."/>
            <person name="Sha Y."/>
            <person name="Zhang B."/>
            <person name="Wu H."/>
            <person name="Tang D."/>
            <person name="Shen Q."/>
            <person name="Xue P."/>
            <person name="Zou S."/>
            <person name="Wang X."/>
            <person name="Liu X."/>
            <person name="Wang F."/>
            <person name="Yang Y."/>
            <person name="An X."/>
            <person name="Dong Z."/>
            <person name="Zhang K."/>
            <person name="Zhang X."/>
            <person name="Luo M.C."/>
            <person name="Dvorak J."/>
            <person name="Tong Y."/>
            <person name="Wang J."/>
            <person name="Yang H."/>
            <person name="Li Z."/>
            <person name="Wang D."/>
            <person name="Zhang A."/>
            <person name="Wang J."/>
        </authorList>
    </citation>
    <scope>NUCLEOTIDE SEQUENCE</scope>
</reference>
<evidence type="ECO:0000256" key="3">
    <source>
        <dbReference type="ARBA" id="ARBA00012640"/>
    </source>
</evidence>
<keyword evidence="5" id="KW-0479">Metal-binding</keyword>
<dbReference type="GO" id="GO:0036424">
    <property type="term" value="F:L-phosphoserine phosphatase activity"/>
    <property type="evidence" value="ECO:0007669"/>
    <property type="project" value="TreeGrafter"/>
</dbReference>
<sequence>MEVSKAPSSSGLATRHPPKEILETWHSANAVCFDVDSTVCLDEGIVELADFCGAGQAVAGWKTKQLSQFLGYVSCLAYNIFQKTNLGLISLRAMTGTVPFDEALAAWISLRFLNADFIKTLKANNIEVFLVSGGIRQMIK</sequence>
<dbReference type="STRING" id="4572.M7Z4B8"/>
<evidence type="ECO:0000256" key="6">
    <source>
        <dbReference type="ARBA" id="ARBA00022801"/>
    </source>
</evidence>
<keyword evidence="8" id="KW-0718">Serine biosynthesis</keyword>
<keyword evidence="7" id="KW-0460">Magnesium</keyword>
<dbReference type="InterPro" id="IPR050582">
    <property type="entry name" value="HAD-like_SerB"/>
</dbReference>
<gene>
    <name evidence="9" type="ORF">TRIUR3_01585</name>
</gene>
<proteinExistence type="predicted"/>
<evidence type="ECO:0000256" key="7">
    <source>
        <dbReference type="ARBA" id="ARBA00022842"/>
    </source>
</evidence>
<dbReference type="InterPro" id="IPR036412">
    <property type="entry name" value="HAD-like_sf"/>
</dbReference>
<dbReference type="GO" id="GO:0000287">
    <property type="term" value="F:magnesium ion binding"/>
    <property type="evidence" value="ECO:0007669"/>
    <property type="project" value="TreeGrafter"/>
</dbReference>
<name>M7Z4B8_TRIUA</name>
<protein>
    <recommendedName>
        <fullName evidence="3">phosphoserine phosphatase</fullName>
        <ecNumber evidence="3">3.1.3.3</ecNumber>
    </recommendedName>
</protein>
<evidence type="ECO:0000256" key="5">
    <source>
        <dbReference type="ARBA" id="ARBA00022723"/>
    </source>
</evidence>
<comment type="cofactor">
    <cofactor evidence="1">
        <name>Mg(2+)</name>
        <dbReference type="ChEBI" id="CHEBI:18420"/>
    </cofactor>
</comment>
<dbReference type="PANTHER" id="PTHR43344">
    <property type="entry name" value="PHOSPHOSERINE PHOSPHATASE"/>
    <property type="match status" value="1"/>
</dbReference>
<keyword evidence="4" id="KW-0028">Amino-acid biosynthesis</keyword>
<dbReference type="EC" id="3.1.3.3" evidence="3"/>
<dbReference type="eggNOG" id="KOG1615">
    <property type="taxonomic scope" value="Eukaryota"/>
</dbReference>
<evidence type="ECO:0000256" key="1">
    <source>
        <dbReference type="ARBA" id="ARBA00001946"/>
    </source>
</evidence>
<organism evidence="9">
    <name type="scientific">Triticum urartu</name>
    <name type="common">Red wild einkorn</name>
    <name type="synonym">Crithodium urartu</name>
    <dbReference type="NCBI Taxonomy" id="4572"/>
    <lineage>
        <taxon>Eukaryota</taxon>
        <taxon>Viridiplantae</taxon>
        <taxon>Streptophyta</taxon>
        <taxon>Embryophyta</taxon>
        <taxon>Tracheophyta</taxon>
        <taxon>Spermatophyta</taxon>
        <taxon>Magnoliopsida</taxon>
        <taxon>Liliopsida</taxon>
        <taxon>Poales</taxon>
        <taxon>Poaceae</taxon>
        <taxon>BOP clade</taxon>
        <taxon>Pooideae</taxon>
        <taxon>Triticodae</taxon>
        <taxon>Triticeae</taxon>
        <taxon>Triticinae</taxon>
        <taxon>Triticum</taxon>
    </lineage>
</organism>
<evidence type="ECO:0000256" key="8">
    <source>
        <dbReference type="ARBA" id="ARBA00023299"/>
    </source>
</evidence>
<dbReference type="AlphaFoldDB" id="M7Z4B8"/>
<dbReference type="GO" id="GO:0009507">
    <property type="term" value="C:chloroplast"/>
    <property type="evidence" value="ECO:0007669"/>
    <property type="project" value="TreeGrafter"/>
</dbReference>
<evidence type="ECO:0000256" key="2">
    <source>
        <dbReference type="ARBA" id="ARBA00005135"/>
    </source>
</evidence>
<dbReference type="GO" id="GO:0006564">
    <property type="term" value="P:L-serine biosynthetic process"/>
    <property type="evidence" value="ECO:0007669"/>
    <property type="project" value="UniProtKB-KW"/>
</dbReference>
<accession>M7Z4B8</accession>
<evidence type="ECO:0000256" key="4">
    <source>
        <dbReference type="ARBA" id="ARBA00022605"/>
    </source>
</evidence>